<dbReference type="OrthoDB" id="541276at2759"/>
<dbReference type="STRING" id="448386.A0A2V3J123"/>
<feature type="binding site" evidence="7">
    <location>
        <begin position="103"/>
        <end position="105"/>
    </location>
    <ligand>
        <name>ATP</name>
        <dbReference type="ChEBI" id="CHEBI:30616"/>
    </ligand>
</feature>
<evidence type="ECO:0000256" key="1">
    <source>
        <dbReference type="ARBA" id="ARBA00022527"/>
    </source>
</evidence>
<dbReference type="InterPro" id="IPR008271">
    <property type="entry name" value="Ser/Thr_kinase_AS"/>
</dbReference>
<evidence type="ECO:0000256" key="6">
    <source>
        <dbReference type="PIRSR" id="PIRSR630616-1"/>
    </source>
</evidence>
<dbReference type="GO" id="GO:0004674">
    <property type="term" value="F:protein serine/threonine kinase activity"/>
    <property type="evidence" value="ECO:0007669"/>
    <property type="project" value="UniProtKB-KW"/>
</dbReference>
<keyword evidence="2" id="KW-0808">Transferase</keyword>
<dbReference type="Gene3D" id="1.10.510.10">
    <property type="entry name" value="Transferase(Phosphotransferase) domain 1"/>
    <property type="match status" value="1"/>
</dbReference>
<evidence type="ECO:0000256" key="8">
    <source>
        <dbReference type="PIRSR" id="PIRSR630616-3"/>
    </source>
</evidence>
<evidence type="ECO:0000313" key="11">
    <source>
        <dbReference type="Proteomes" id="UP000247409"/>
    </source>
</evidence>
<dbReference type="InterPro" id="IPR011009">
    <property type="entry name" value="Kinase-like_dom_sf"/>
</dbReference>
<feature type="binding site" evidence="7">
    <location>
        <begin position="152"/>
        <end position="153"/>
    </location>
    <ligand>
        <name>ATP</name>
        <dbReference type="ChEBI" id="CHEBI:30616"/>
    </ligand>
</feature>
<feature type="active site" description="Proton acceptor" evidence="6">
    <location>
        <position position="148"/>
    </location>
</feature>
<feature type="binding site" evidence="7">
    <location>
        <position position="166"/>
    </location>
    <ligand>
        <name>ATP</name>
        <dbReference type="ChEBI" id="CHEBI:30616"/>
    </ligand>
</feature>
<evidence type="ECO:0000313" key="10">
    <source>
        <dbReference type="EMBL" id="PXF48106.1"/>
    </source>
</evidence>
<keyword evidence="4 10" id="KW-0418">Kinase</keyword>
<dbReference type="Proteomes" id="UP000247409">
    <property type="component" value="Unassembled WGS sequence"/>
</dbReference>
<dbReference type="AlphaFoldDB" id="A0A2V3J123"/>
<sequence>MSQLLPHSVPGYIIERPLGEGTAGVVYKARPTAHSSHPLPSNVAIKVIPRSKVREAVRREVALHLTLRHPNIARLYHVAPVNLRTQRHSHSTASQLALALVMDYASPGDMFNEVASAAALPAPLLRRRLRHICQALHHLHSNNIVHLDLKLENVVISNSSTAQLIDFGCARRIDEHRHPSLPVQVSGTLHYLPPELLDNPALPPATSSDAWSLGVLAYTALSGIYPFNGARRGFSEEQTDAATRRRIRNAPPHRIPSHIHVPSDLRTIIDGLLDKNPATRITIPQVIQILDNSMPLSNNTVIAPNPCANQQLPQHKHHLLNRPPSPASCADADFSDSHCIQSVDEALYVVDDVQSNRLRQTQQPTLRHLPSRAHDHIVLVDRAC</sequence>
<evidence type="ECO:0000256" key="5">
    <source>
        <dbReference type="ARBA" id="ARBA00022840"/>
    </source>
</evidence>
<dbReference type="SMART" id="SM00220">
    <property type="entry name" value="S_TKc"/>
    <property type="match status" value="1"/>
</dbReference>
<dbReference type="InterPro" id="IPR030616">
    <property type="entry name" value="Aur-like"/>
</dbReference>
<gene>
    <name evidence="10" type="ORF">BWQ96_02058</name>
</gene>
<dbReference type="SUPFAM" id="SSF56112">
    <property type="entry name" value="Protein kinase-like (PK-like)"/>
    <property type="match status" value="1"/>
</dbReference>
<dbReference type="PROSITE" id="PS50011">
    <property type="entry name" value="PROTEIN_KINASE_DOM"/>
    <property type="match status" value="1"/>
</dbReference>
<keyword evidence="1" id="KW-0723">Serine/threonine-protein kinase</keyword>
<evidence type="ECO:0000256" key="7">
    <source>
        <dbReference type="PIRSR" id="PIRSR630616-2"/>
    </source>
</evidence>
<evidence type="ECO:0000259" key="9">
    <source>
        <dbReference type="PROSITE" id="PS50011"/>
    </source>
</evidence>
<protein>
    <submittedName>
        <fullName evidence="10">CBL-interacting protein kinase 31</fullName>
    </submittedName>
</protein>
<accession>A0A2V3J123</accession>
<feature type="domain" description="Protein kinase" evidence="9">
    <location>
        <begin position="12"/>
        <end position="297"/>
    </location>
</feature>
<comment type="caution">
    <text evidence="10">The sequence shown here is derived from an EMBL/GenBank/DDBJ whole genome shotgun (WGS) entry which is preliminary data.</text>
</comment>
<dbReference type="PANTHER" id="PTHR24350">
    <property type="entry name" value="SERINE/THREONINE-PROTEIN KINASE IAL-RELATED"/>
    <property type="match status" value="1"/>
</dbReference>
<feature type="cross-link" description="Glycyl lysine isopeptide (Lys-Gly) (interchain with G-Cter in SUMO2)" evidence="8">
    <location>
        <position position="150"/>
    </location>
</feature>
<evidence type="ECO:0000256" key="4">
    <source>
        <dbReference type="ARBA" id="ARBA00022777"/>
    </source>
</evidence>
<keyword evidence="5 7" id="KW-0067">ATP-binding</keyword>
<dbReference type="GO" id="GO:0005524">
    <property type="term" value="F:ATP binding"/>
    <property type="evidence" value="ECO:0007669"/>
    <property type="project" value="UniProtKB-KW"/>
</dbReference>
<keyword evidence="3 7" id="KW-0547">Nucleotide-binding</keyword>
<evidence type="ECO:0000256" key="2">
    <source>
        <dbReference type="ARBA" id="ARBA00022679"/>
    </source>
</evidence>
<dbReference type="PROSITE" id="PS00108">
    <property type="entry name" value="PROTEIN_KINASE_ST"/>
    <property type="match status" value="1"/>
</dbReference>
<name>A0A2V3J123_9FLOR</name>
<dbReference type="InterPro" id="IPR000719">
    <property type="entry name" value="Prot_kinase_dom"/>
</dbReference>
<evidence type="ECO:0000256" key="3">
    <source>
        <dbReference type="ARBA" id="ARBA00022741"/>
    </source>
</evidence>
<proteinExistence type="predicted"/>
<organism evidence="10 11">
    <name type="scientific">Gracilariopsis chorda</name>
    <dbReference type="NCBI Taxonomy" id="448386"/>
    <lineage>
        <taxon>Eukaryota</taxon>
        <taxon>Rhodophyta</taxon>
        <taxon>Florideophyceae</taxon>
        <taxon>Rhodymeniophycidae</taxon>
        <taxon>Gracilariales</taxon>
        <taxon>Gracilariaceae</taxon>
        <taxon>Gracilariopsis</taxon>
    </lineage>
</organism>
<keyword evidence="11" id="KW-1185">Reference proteome</keyword>
<dbReference type="EMBL" id="NBIV01000016">
    <property type="protein sequence ID" value="PXF48106.1"/>
    <property type="molecule type" value="Genomic_DNA"/>
</dbReference>
<reference evidence="10 11" key="1">
    <citation type="journal article" date="2018" name="Mol. Biol. Evol.">
        <title>Analysis of the draft genome of the red seaweed Gracilariopsis chorda provides insights into genome size evolution in Rhodophyta.</title>
        <authorList>
            <person name="Lee J."/>
            <person name="Yang E.C."/>
            <person name="Graf L."/>
            <person name="Yang J.H."/>
            <person name="Qiu H."/>
            <person name="Zel Zion U."/>
            <person name="Chan C.X."/>
            <person name="Stephens T.G."/>
            <person name="Weber A.P.M."/>
            <person name="Boo G.H."/>
            <person name="Boo S.M."/>
            <person name="Kim K.M."/>
            <person name="Shin Y."/>
            <person name="Jung M."/>
            <person name="Lee S.J."/>
            <person name="Yim H.S."/>
            <person name="Lee J.H."/>
            <person name="Bhattacharya D."/>
            <person name="Yoon H.S."/>
        </authorList>
    </citation>
    <scope>NUCLEOTIDE SEQUENCE [LARGE SCALE GENOMIC DNA]</scope>
    <source>
        <strain evidence="10 11">SKKU-2015</strain>
        <tissue evidence="10">Whole body</tissue>
    </source>
</reference>
<dbReference type="Pfam" id="PF00069">
    <property type="entry name" value="Pkinase"/>
    <property type="match status" value="1"/>
</dbReference>